<comment type="caution">
    <text evidence="3">The sequence shown here is derived from an EMBL/GenBank/DDBJ whole genome shotgun (WGS) entry which is preliminary data.</text>
</comment>
<gene>
    <name evidence="3" type="ORF">ACFSR3_07455</name>
</gene>
<dbReference type="EMBL" id="JBHUMD010000007">
    <property type="protein sequence ID" value="MFD2601886.1"/>
    <property type="molecule type" value="Genomic_DNA"/>
</dbReference>
<accession>A0ABW5NT54</accession>
<name>A0ABW5NT54_9FLAO</name>
<sequence>MKKLFLYILLVTGLCAHAQFGTQVFSKDPIVNLENFDKQRVHWGYFLGFNSYDFKFDYINDPKVDIELKKSTGFNVGLVGNLRLFEYLDLRFEPGLYYTQRDLTFHNVEGTTADKLREVKSTYLHFPLLLKFSSKRTGNVRPYLVGGVSRSLNLSSNFNVKDDNMTGARFRMKKWTNYYEIGAGVDLYFEFFKFSPSIRGVFSLNDEIIRDNDPNSPYTGNIESMKTRGIFINFTFH</sequence>
<dbReference type="Pfam" id="PF13568">
    <property type="entry name" value="OMP_b-brl_2"/>
    <property type="match status" value="1"/>
</dbReference>
<feature type="chain" id="PRO_5045183249" evidence="1">
    <location>
        <begin position="19"/>
        <end position="237"/>
    </location>
</feature>
<dbReference type="InterPro" id="IPR025665">
    <property type="entry name" value="Beta-barrel_OMP_2"/>
</dbReference>
<evidence type="ECO:0000313" key="4">
    <source>
        <dbReference type="Proteomes" id="UP001597480"/>
    </source>
</evidence>
<keyword evidence="1" id="KW-0732">Signal</keyword>
<evidence type="ECO:0000313" key="3">
    <source>
        <dbReference type="EMBL" id="MFD2601886.1"/>
    </source>
</evidence>
<evidence type="ECO:0000256" key="1">
    <source>
        <dbReference type="SAM" id="SignalP"/>
    </source>
</evidence>
<evidence type="ECO:0000259" key="2">
    <source>
        <dbReference type="Pfam" id="PF13568"/>
    </source>
</evidence>
<dbReference type="InterPro" id="IPR011250">
    <property type="entry name" value="OMP/PagP_B-barrel"/>
</dbReference>
<feature type="signal peptide" evidence="1">
    <location>
        <begin position="1"/>
        <end position="18"/>
    </location>
</feature>
<proteinExistence type="predicted"/>
<protein>
    <submittedName>
        <fullName evidence="3">Porin family protein</fullName>
    </submittedName>
</protein>
<reference evidence="4" key="1">
    <citation type="journal article" date="2019" name="Int. J. Syst. Evol. Microbiol.">
        <title>The Global Catalogue of Microorganisms (GCM) 10K type strain sequencing project: providing services to taxonomists for standard genome sequencing and annotation.</title>
        <authorList>
            <consortium name="The Broad Institute Genomics Platform"/>
            <consortium name="The Broad Institute Genome Sequencing Center for Infectious Disease"/>
            <person name="Wu L."/>
            <person name="Ma J."/>
        </authorList>
    </citation>
    <scope>NUCLEOTIDE SEQUENCE [LARGE SCALE GENOMIC DNA]</scope>
    <source>
        <strain evidence="4">KCTC 42107</strain>
    </source>
</reference>
<organism evidence="3 4">
    <name type="scientific">Flavobacterium suzhouense</name>
    <dbReference type="NCBI Taxonomy" id="1529638"/>
    <lineage>
        <taxon>Bacteria</taxon>
        <taxon>Pseudomonadati</taxon>
        <taxon>Bacteroidota</taxon>
        <taxon>Flavobacteriia</taxon>
        <taxon>Flavobacteriales</taxon>
        <taxon>Flavobacteriaceae</taxon>
        <taxon>Flavobacterium</taxon>
    </lineage>
</organism>
<dbReference type="SUPFAM" id="SSF56925">
    <property type="entry name" value="OMPA-like"/>
    <property type="match status" value="1"/>
</dbReference>
<feature type="domain" description="Outer membrane protein beta-barrel" evidence="2">
    <location>
        <begin position="39"/>
        <end position="208"/>
    </location>
</feature>
<dbReference type="RefSeq" id="WP_379820398.1">
    <property type="nucleotide sequence ID" value="NZ_JBHUMD010000007.1"/>
</dbReference>
<keyword evidence="4" id="KW-1185">Reference proteome</keyword>
<dbReference type="Proteomes" id="UP001597480">
    <property type="component" value="Unassembled WGS sequence"/>
</dbReference>